<name>A0A2P8HQ19_CHINA</name>
<accession>A0A2P8HQ19</accession>
<evidence type="ECO:0000313" key="3">
    <source>
        <dbReference type="Proteomes" id="UP000240971"/>
    </source>
</evidence>
<feature type="domain" description="Glycosyltransferase 2-like" evidence="1">
    <location>
        <begin position="11"/>
        <end position="127"/>
    </location>
</feature>
<dbReference type="InterPro" id="IPR029044">
    <property type="entry name" value="Nucleotide-diphossugar_trans"/>
</dbReference>
<dbReference type="SUPFAM" id="SSF53448">
    <property type="entry name" value="Nucleotide-diphospho-sugar transferases"/>
    <property type="match status" value="1"/>
</dbReference>
<dbReference type="InterPro" id="IPR001173">
    <property type="entry name" value="Glyco_trans_2-like"/>
</dbReference>
<comment type="caution">
    <text evidence="2">The sequence shown here is derived from an EMBL/GenBank/DDBJ whole genome shotgun (WGS) entry which is preliminary data.</text>
</comment>
<protein>
    <submittedName>
        <fullName evidence="2">Glycosyltransferase involved in cell wall biosynthesis</fullName>
    </submittedName>
</protein>
<sequence>MNERSGDVLISIIIATYDAGQHLRECLQSITSQAVKALEIIVVDGGSKDETISILKDATLPMLTWTSEPDKGIYDALNKGIGMARGKWIYFLGADDRLLPGFSELAAHLKDDHTVYYGNSKAYYGDAPGTLELLQGSFSNYRLAKHCMNHQSILYPATVFQKYTYNLRYKVLADYALNILLWGDNSFKKIHYPLTVVRYHMGGFSSAVKDQAFREDKLQLIRKGMGWRTYMRLRFKRLKVKLKLGKEFWES</sequence>
<dbReference type="RefSeq" id="WP_106528720.1">
    <property type="nucleotide sequence ID" value="NZ_PYAW01000002.1"/>
</dbReference>
<dbReference type="PANTHER" id="PTHR22916:SF3">
    <property type="entry name" value="UDP-GLCNAC:BETAGAL BETA-1,3-N-ACETYLGLUCOSAMINYLTRANSFERASE-LIKE PROTEIN 1"/>
    <property type="match status" value="1"/>
</dbReference>
<dbReference type="PANTHER" id="PTHR22916">
    <property type="entry name" value="GLYCOSYLTRANSFERASE"/>
    <property type="match status" value="1"/>
</dbReference>
<dbReference type="Proteomes" id="UP000240971">
    <property type="component" value="Unassembled WGS sequence"/>
</dbReference>
<dbReference type="OrthoDB" id="9788101at2"/>
<keyword evidence="3" id="KW-1185">Reference proteome</keyword>
<dbReference type="Gene3D" id="3.90.550.10">
    <property type="entry name" value="Spore Coat Polysaccharide Biosynthesis Protein SpsA, Chain A"/>
    <property type="match status" value="1"/>
</dbReference>
<keyword evidence="2" id="KW-0808">Transferase</keyword>
<dbReference type="EMBL" id="PYAW01000002">
    <property type="protein sequence ID" value="PSL48333.1"/>
    <property type="molecule type" value="Genomic_DNA"/>
</dbReference>
<evidence type="ECO:0000313" key="2">
    <source>
        <dbReference type="EMBL" id="PSL48333.1"/>
    </source>
</evidence>
<organism evidence="2 3">
    <name type="scientific">Chitinophaga niastensis</name>
    <dbReference type="NCBI Taxonomy" id="536980"/>
    <lineage>
        <taxon>Bacteria</taxon>
        <taxon>Pseudomonadati</taxon>
        <taxon>Bacteroidota</taxon>
        <taxon>Chitinophagia</taxon>
        <taxon>Chitinophagales</taxon>
        <taxon>Chitinophagaceae</taxon>
        <taxon>Chitinophaga</taxon>
    </lineage>
</organism>
<evidence type="ECO:0000259" key="1">
    <source>
        <dbReference type="Pfam" id="PF00535"/>
    </source>
</evidence>
<reference evidence="2 3" key="1">
    <citation type="submission" date="2018-03" db="EMBL/GenBank/DDBJ databases">
        <title>Genomic Encyclopedia of Archaeal and Bacterial Type Strains, Phase II (KMG-II): from individual species to whole genera.</title>
        <authorList>
            <person name="Goeker M."/>
        </authorList>
    </citation>
    <scope>NUCLEOTIDE SEQUENCE [LARGE SCALE GENOMIC DNA]</scope>
    <source>
        <strain evidence="2 3">DSM 24859</strain>
    </source>
</reference>
<dbReference type="Pfam" id="PF00535">
    <property type="entry name" value="Glycos_transf_2"/>
    <property type="match status" value="1"/>
</dbReference>
<gene>
    <name evidence="2" type="ORF">CLV51_1021200</name>
</gene>
<dbReference type="AlphaFoldDB" id="A0A2P8HQ19"/>
<dbReference type="CDD" id="cd06433">
    <property type="entry name" value="GT_2_WfgS_like"/>
    <property type="match status" value="1"/>
</dbReference>
<dbReference type="GO" id="GO:0016758">
    <property type="term" value="F:hexosyltransferase activity"/>
    <property type="evidence" value="ECO:0007669"/>
    <property type="project" value="UniProtKB-ARBA"/>
</dbReference>
<proteinExistence type="predicted"/>